<dbReference type="PANTHER" id="PTHR31793">
    <property type="entry name" value="4-HYDROXYBENZOYL-COA THIOESTERASE FAMILY MEMBER"/>
    <property type="match status" value="1"/>
</dbReference>
<dbReference type="CDD" id="cd00586">
    <property type="entry name" value="4HBT"/>
    <property type="match status" value="1"/>
</dbReference>
<sequence length="133" mass="14891">MSALTLRVPIRFSDIDAFNHVNHTRYLSYCEDHRMEMLADLRKTAPDLPFLPNLVVRRVEVDYLVPAVLADREIEVRGATTHVGTSSFRIRYELATARGVCATVDAVLVQVDDTGVPSPLDPAYAAWLEAHRA</sequence>
<comment type="caution">
    <text evidence="1">The sequence shown here is derived from an EMBL/GenBank/DDBJ whole genome shotgun (WGS) entry which is preliminary data.</text>
</comment>
<dbReference type="OrthoDB" id="9799036at2"/>
<dbReference type="EMBL" id="VFOP01000001">
    <property type="protein sequence ID" value="TQL51552.1"/>
    <property type="molecule type" value="Genomic_DNA"/>
</dbReference>
<proteinExistence type="predicted"/>
<dbReference type="RefSeq" id="WP_141785542.1">
    <property type="nucleotide sequence ID" value="NZ_BAAAIK010000011.1"/>
</dbReference>
<protein>
    <submittedName>
        <fullName evidence="1">Acyl-CoA thioester hydrolase</fullName>
    </submittedName>
</protein>
<evidence type="ECO:0000313" key="2">
    <source>
        <dbReference type="Proteomes" id="UP000319516"/>
    </source>
</evidence>
<name>A0A542YTY9_9MICO</name>
<dbReference type="Proteomes" id="UP000319516">
    <property type="component" value="Unassembled WGS sequence"/>
</dbReference>
<dbReference type="SUPFAM" id="SSF54637">
    <property type="entry name" value="Thioesterase/thiol ester dehydrase-isomerase"/>
    <property type="match status" value="1"/>
</dbReference>
<organism evidence="1 2">
    <name type="scientific">Ornithinicoccus hortensis</name>
    <dbReference type="NCBI Taxonomy" id="82346"/>
    <lineage>
        <taxon>Bacteria</taxon>
        <taxon>Bacillati</taxon>
        <taxon>Actinomycetota</taxon>
        <taxon>Actinomycetes</taxon>
        <taxon>Micrococcales</taxon>
        <taxon>Intrasporangiaceae</taxon>
        <taxon>Ornithinicoccus</taxon>
    </lineage>
</organism>
<keyword evidence="2" id="KW-1185">Reference proteome</keyword>
<dbReference type="PANTHER" id="PTHR31793:SF24">
    <property type="entry name" value="LONG-CHAIN ACYL-COA THIOESTERASE FADM"/>
    <property type="match status" value="1"/>
</dbReference>
<dbReference type="InterPro" id="IPR050563">
    <property type="entry name" value="4-hydroxybenzoyl-CoA_TE"/>
</dbReference>
<evidence type="ECO:0000313" key="1">
    <source>
        <dbReference type="EMBL" id="TQL51552.1"/>
    </source>
</evidence>
<dbReference type="Gene3D" id="3.10.129.10">
    <property type="entry name" value="Hotdog Thioesterase"/>
    <property type="match status" value="1"/>
</dbReference>
<dbReference type="GO" id="GO:0047617">
    <property type="term" value="F:fatty acyl-CoA hydrolase activity"/>
    <property type="evidence" value="ECO:0007669"/>
    <property type="project" value="TreeGrafter"/>
</dbReference>
<accession>A0A542YTY9</accession>
<keyword evidence="1" id="KW-0378">Hydrolase</keyword>
<gene>
    <name evidence="1" type="ORF">FB467_2699</name>
</gene>
<dbReference type="AlphaFoldDB" id="A0A542YTY9"/>
<dbReference type="Pfam" id="PF13279">
    <property type="entry name" value="4HBT_2"/>
    <property type="match status" value="1"/>
</dbReference>
<dbReference type="InterPro" id="IPR029069">
    <property type="entry name" value="HotDog_dom_sf"/>
</dbReference>
<reference evidence="1 2" key="1">
    <citation type="submission" date="2019-06" db="EMBL/GenBank/DDBJ databases">
        <title>Sequencing the genomes of 1000 actinobacteria strains.</title>
        <authorList>
            <person name="Klenk H.-P."/>
        </authorList>
    </citation>
    <scope>NUCLEOTIDE SEQUENCE [LARGE SCALE GENOMIC DNA]</scope>
    <source>
        <strain evidence="1 2">DSM 12335</strain>
    </source>
</reference>